<dbReference type="Gene3D" id="3.30.540.10">
    <property type="entry name" value="Fructose-1,6-Bisphosphatase, subunit A, domain 1"/>
    <property type="match status" value="1"/>
</dbReference>
<evidence type="ECO:0000256" key="3">
    <source>
        <dbReference type="ARBA" id="ARBA00012633"/>
    </source>
</evidence>
<comment type="catalytic activity">
    <reaction evidence="11">
        <text>adenosine 2',5'-bisphosphate + H2O = AMP + phosphate</text>
        <dbReference type="Rhea" id="RHEA:77643"/>
        <dbReference type="ChEBI" id="CHEBI:15377"/>
        <dbReference type="ChEBI" id="CHEBI:43474"/>
        <dbReference type="ChEBI" id="CHEBI:194156"/>
        <dbReference type="ChEBI" id="CHEBI:456215"/>
        <dbReference type="EC" id="3.1.3.7"/>
    </reaction>
    <physiologicalReaction direction="left-to-right" evidence="11">
        <dbReference type="Rhea" id="RHEA:77644"/>
    </physiologicalReaction>
</comment>
<evidence type="ECO:0000256" key="12">
    <source>
        <dbReference type="ARBA" id="ARBA00044478"/>
    </source>
</evidence>
<comment type="catalytic activity">
    <reaction evidence="12">
        <text>1D-myo-inositol 1,4-bisphosphate + H2O = 1D-myo-inositol 4-phosphate + phosphate</text>
        <dbReference type="Rhea" id="RHEA:15553"/>
        <dbReference type="ChEBI" id="CHEBI:15377"/>
        <dbReference type="ChEBI" id="CHEBI:43474"/>
        <dbReference type="ChEBI" id="CHEBI:58282"/>
        <dbReference type="ChEBI" id="CHEBI:58469"/>
        <dbReference type="EC" id="3.1.3.57"/>
    </reaction>
    <physiologicalReaction direction="left-to-right" evidence="12">
        <dbReference type="Rhea" id="RHEA:15554"/>
    </physiologicalReaction>
</comment>
<evidence type="ECO:0000256" key="14">
    <source>
        <dbReference type="ARBA" id="ARBA00044484"/>
    </source>
</evidence>
<dbReference type="InterPro" id="IPR050725">
    <property type="entry name" value="CysQ/Inositol_MonoPase"/>
</dbReference>
<evidence type="ECO:0000256" key="9">
    <source>
        <dbReference type="ARBA" id="ARBA00041815"/>
    </source>
</evidence>
<evidence type="ECO:0000256" key="6">
    <source>
        <dbReference type="ARBA" id="ARBA00022801"/>
    </source>
</evidence>
<evidence type="ECO:0000256" key="1">
    <source>
        <dbReference type="ARBA" id="ARBA00001946"/>
    </source>
</evidence>
<evidence type="ECO:0000256" key="7">
    <source>
        <dbReference type="ARBA" id="ARBA00022842"/>
    </source>
</evidence>
<feature type="binding site" evidence="18">
    <location>
        <position position="125"/>
    </location>
    <ligand>
        <name>Mg(2+)</name>
        <dbReference type="ChEBI" id="CHEBI:18420"/>
        <label>1</label>
        <note>catalytic</note>
    </ligand>
</feature>
<keyword evidence="6" id="KW-0378">Hydrolase</keyword>
<protein>
    <recommendedName>
        <fullName evidence="8">3'(2'),5'-bisphosphate nucleotidase 1</fullName>
        <ecNumber evidence="15">3.1.3.57</ecNumber>
        <ecNumber evidence="3">3.1.3.7</ecNumber>
    </recommendedName>
    <alternativeName>
        <fullName evidence="16">3'-phosphoadenosine 5'-phosphate phosphatase</fullName>
    </alternativeName>
    <alternativeName>
        <fullName evidence="9">Bisphosphate 3'-nucleotidase 1</fullName>
    </alternativeName>
    <alternativeName>
        <fullName evidence="17">Inositol-polyphosphate 1-phosphatase</fullName>
    </alternativeName>
</protein>
<dbReference type="Gene3D" id="3.40.190.80">
    <property type="match status" value="1"/>
</dbReference>
<evidence type="ECO:0000256" key="17">
    <source>
        <dbReference type="ARBA" id="ARBA00044554"/>
    </source>
</evidence>
<comment type="catalytic activity">
    <reaction evidence="13">
        <text>adenosine 3',5'-bisphosphate + H2O = AMP + phosphate</text>
        <dbReference type="Rhea" id="RHEA:10040"/>
        <dbReference type="ChEBI" id="CHEBI:15377"/>
        <dbReference type="ChEBI" id="CHEBI:43474"/>
        <dbReference type="ChEBI" id="CHEBI:58343"/>
        <dbReference type="ChEBI" id="CHEBI:456215"/>
        <dbReference type="EC" id="3.1.3.7"/>
    </reaction>
    <physiologicalReaction direction="left-to-right" evidence="13">
        <dbReference type="Rhea" id="RHEA:10041"/>
    </physiologicalReaction>
</comment>
<comment type="cofactor">
    <cofactor evidence="1 18">
        <name>Mg(2+)</name>
        <dbReference type="ChEBI" id="CHEBI:18420"/>
    </cofactor>
</comment>
<evidence type="ECO:0000313" key="22">
    <source>
        <dbReference type="Proteomes" id="UP000663860"/>
    </source>
</evidence>
<dbReference type="EC" id="3.1.3.7" evidence="3"/>
<name>A0A814AFH1_9BILA</name>
<sequence>MATIHSLPVLMRVVSASLTLAKRAGQIIKDVQTSGTSLDIVDKGHNDPQTKADRASQQLIISNLTKHFPQLTIRGEENIPIEKSAATSDIDELIGSNLNEVLQAKCPNEFQDLQEKDLVVWVDPLDGTREFTEGRLEGVTVLIGFATKGNAIGGIIHQPFYINGTESGRSVWGLVHSGVYGKCQINSTPLPGRIVAGSLSHRSKTVVDAVNACQPTEVLQAGGCGYKALLVLERRVHAYVHASRGCSLWDTCAPEAVLKAAGGMLTDVFGKGISYLPTDDTSVKTGVLATMENHEWYAQQIREKITML</sequence>
<dbReference type="PROSITE" id="PS00629">
    <property type="entry name" value="IMP_1"/>
    <property type="match status" value="1"/>
</dbReference>
<keyword evidence="5 18" id="KW-0479">Metal-binding</keyword>
<dbReference type="GO" id="GO:0005737">
    <property type="term" value="C:cytoplasm"/>
    <property type="evidence" value="ECO:0007669"/>
    <property type="project" value="UniProtKB-ARBA"/>
</dbReference>
<gene>
    <name evidence="20" type="ORF">IZO911_LOCUS12820</name>
    <name evidence="21" type="ORF">KXQ929_LOCUS15330</name>
</gene>
<dbReference type="Pfam" id="PF00459">
    <property type="entry name" value="Inositol_P"/>
    <property type="match status" value="1"/>
</dbReference>
<evidence type="ECO:0000256" key="11">
    <source>
        <dbReference type="ARBA" id="ARBA00044466"/>
    </source>
</evidence>
<dbReference type="EMBL" id="CAJNOE010000101">
    <property type="protein sequence ID" value="CAF0911877.1"/>
    <property type="molecule type" value="Genomic_DNA"/>
</dbReference>
<keyword evidence="4" id="KW-0452">Lithium</keyword>
<dbReference type="PROSITE" id="PS00630">
    <property type="entry name" value="IMP_2"/>
    <property type="match status" value="1"/>
</dbReference>
<feature type="binding site" evidence="18">
    <location>
        <position position="250"/>
    </location>
    <ligand>
        <name>Mg(2+)</name>
        <dbReference type="ChEBI" id="CHEBI:18420"/>
        <label>1</label>
        <note>catalytic</note>
    </ligand>
</feature>
<dbReference type="EC" id="3.1.3.57" evidence="15"/>
<dbReference type="SUPFAM" id="SSF56655">
    <property type="entry name" value="Carbohydrate phosphatase"/>
    <property type="match status" value="1"/>
</dbReference>
<dbReference type="GO" id="GO:0008441">
    <property type="term" value="F:3'(2'),5'-bisphosphate nucleotidase activity"/>
    <property type="evidence" value="ECO:0007669"/>
    <property type="project" value="UniProtKB-EC"/>
</dbReference>
<evidence type="ECO:0000256" key="10">
    <source>
        <dbReference type="ARBA" id="ARBA00044465"/>
    </source>
</evidence>
<evidence type="ECO:0000256" key="15">
    <source>
        <dbReference type="ARBA" id="ARBA00044519"/>
    </source>
</evidence>
<evidence type="ECO:0000256" key="4">
    <source>
        <dbReference type="ARBA" id="ARBA00022671"/>
    </source>
</evidence>
<evidence type="ECO:0000256" key="16">
    <source>
        <dbReference type="ARBA" id="ARBA00044544"/>
    </source>
</evidence>
<organism evidence="20 22">
    <name type="scientific">Adineta steineri</name>
    <dbReference type="NCBI Taxonomy" id="433720"/>
    <lineage>
        <taxon>Eukaryota</taxon>
        <taxon>Metazoa</taxon>
        <taxon>Spiralia</taxon>
        <taxon>Gnathifera</taxon>
        <taxon>Rotifera</taxon>
        <taxon>Eurotatoria</taxon>
        <taxon>Bdelloidea</taxon>
        <taxon>Adinetida</taxon>
        <taxon>Adinetidae</taxon>
        <taxon>Adineta</taxon>
    </lineage>
</organism>
<reference evidence="20" key="1">
    <citation type="submission" date="2021-02" db="EMBL/GenBank/DDBJ databases">
        <authorList>
            <person name="Nowell W R."/>
        </authorList>
    </citation>
    <scope>NUCLEOTIDE SEQUENCE</scope>
</reference>
<evidence type="ECO:0000313" key="20">
    <source>
        <dbReference type="EMBL" id="CAF0911877.1"/>
    </source>
</evidence>
<feature type="signal peptide" evidence="19">
    <location>
        <begin position="1"/>
        <end position="16"/>
    </location>
</feature>
<feature type="chain" id="PRO_5036409787" description="3'(2'),5'-bisphosphate nucleotidase 1" evidence="19">
    <location>
        <begin position="17"/>
        <end position="308"/>
    </location>
</feature>
<evidence type="ECO:0000256" key="13">
    <source>
        <dbReference type="ARBA" id="ARBA00044479"/>
    </source>
</evidence>
<accession>A0A814AFH1</accession>
<dbReference type="InterPro" id="IPR020550">
    <property type="entry name" value="Inositol_monophosphatase_CS"/>
</dbReference>
<dbReference type="GO" id="GO:0004441">
    <property type="term" value="F:inositol-1,4-bisphosphate 1-phosphatase activity"/>
    <property type="evidence" value="ECO:0007669"/>
    <property type="project" value="UniProtKB-EC"/>
</dbReference>
<comment type="catalytic activity">
    <reaction evidence="10">
        <text>1D-myo-inositol 1,3,4-trisphosphate + H2O = 1D-myo-inositol 3,4-bisphosphate + phosphate</text>
        <dbReference type="Rhea" id="RHEA:70319"/>
        <dbReference type="ChEBI" id="CHEBI:15377"/>
        <dbReference type="ChEBI" id="CHEBI:43474"/>
        <dbReference type="ChEBI" id="CHEBI:58414"/>
        <dbReference type="ChEBI" id="CHEBI:83241"/>
    </reaction>
    <physiologicalReaction direction="left-to-right" evidence="10">
        <dbReference type="Rhea" id="RHEA:70320"/>
    </physiologicalReaction>
</comment>
<dbReference type="GO" id="GO:0046854">
    <property type="term" value="P:phosphatidylinositol phosphate biosynthetic process"/>
    <property type="evidence" value="ECO:0007669"/>
    <property type="project" value="InterPro"/>
</dbReference>
<feature type="binding site" evidence="18">
    <location>
        <position position="123"/>
    </location>
    <ligand>
        <name>Mg(2+)</name>
        <dbReference type="ChEBI" id="CHEBI:18420"/>
        <label>1</label>
        <note>catalytic</note>
    </ligand>
</feature>
<dbReference type="PANTHER" id="PTHR43028">
    <property type="entry name" value="3'(2'),5'-BISPHOSPHATE NUCLEOTIDASE 1"/>
    <property type="match status" value="1"/>
</dbReference>
<evidence type="ECO:0000256" key="19">
    <source>
        <dbReference type="SAM" id="SignalP"/>
    </source>
</evidence>
<dbReference type="Proteomes" id="UP000663868">
    <property type="component" value="Unassembled WGS sequence"/>
</dbReference>
<evidence type="ECO:0000256" key="5">
    <source>
        <dbReference type="ARBA" id="ARBA00022723"/>
    </source>
</evidence>
<dbReference type="FunFam" id="3.30.540.10:FF:000012">
    <property type="entry name" value="Blast:Putative inositol monophosphatase 3"/>
    <property type="match status" value="1"/>
</dbReference>
<feature type="binding site" evidence="18">
    <location>
        <position position="76"/>
    </location>
    <ligand>
        <name>Mg(2+)</name>
        <dbReference type="ChEBI" id="CHEBI:18420"/>
        <label>1</label>
        <note>catalytic</note>
    </ligand>
</feature>
<keyword evidence="7 18" id="KW-0460">Magnesium</keyword>
<proteinExistence type="inferred from homology"/>
<dbReference type="FunFam" id="3.40.190.80:FF:000006">
    <property type="entry name" value="Bisphosphate nucleotidase 1"/>
    <property type="match status" value="1"/>
</dbReference>
<feature type="binding site" evidence="18">
    <location>
        <position position="126"/>
    </location>
    <ligand>
        <name>Mg(2+)</name>
        <dbReference type="ChEBI" id="CHEBI:18420"/>
        <label>1</label>
        <note>catalytic</note>
    </ligand>
</feature>
<evidence type="ECO:0000313" key="21">
    <source>
        <dbReference type="EMBL" id="CAF3770359.1"/>
    </source>
</evidence>
<comment type="similarity">
    <text evidence="2">Belongs to the inositol monophosphatase superfamily.</text>
</comment>
<evidence type="ECO:0000256" key="8">
    <source>
        <dbReference type="ARBA" id="ARBA00040342"/>
    </source>
</evidence>
<dbReference type="EMBL" id="CAJOBB010000884">
    <property type="protein sequence ID" value="CAF3770359.1"/>
    <property type="molecule type" value="Genomic_DNA"/>
</dbReference>
<dbReference type="PANTHER" id="PTHR43028:SF5">
    <property type="entry name" value="3'(2'),5'-BISPHOSPHATE NUCLEOTIDASE 1"/>
    <property type="match status" value="1"/>
</dbReference>
<dbReference type="InterPro" id="IPR000760">
    <property type="entry name" value="Inositol_monophosphatase-like"/>
</dbReference>
<comment type="caution">
    <text evidence="20">The sequence shown here is derived from an EMBL/GenBank/DDBJ whole genome shotgun (WGS) entry which is preliminary data.</text>
</comment>
<evidence type="ECO:0000256" key="18">
    <source>
        <dbReference type="PIRSR" id="PIRSR600760-2"/>
    </source>
</evidence>
<comment type="catalytic activity">
    <reaction evidence="14">
        <text>3'-phosphoadenylyl sulfate + H2O = adenosine 5'-phosphosulfate + phosphate</text>
        <dbReference type="Rhea" id="RHEA:77639"/>
        <dbReference type="ChEBI" id="CHEBI:15377"/>
        <dbReference type="ChEBI" id="CHEBI:43474"/>
        <dbReference type="ChEBI" id="CHEBI:58243"/>
        <dbReference type="ChEBI" id="CHEBI:58339"/>
        <dbReference type="EC" id="3.1.3.7"/>
    </reaction>
    <physiologicalReaction direction="left-to-right" evidence="14">
        <dbReference type="Rhea" id="RHEA:77640"/>
    </physiologicalReaction>
</comment>
<evidence type="ECO:0000256" key="2">
    <source>
        <dbReference type="ARBA" id="ARBA00009759"/>
    </source>
</evidence>
<keyword evidence="19" id="KW-0732">Signal</keyword>
<dbReference type="AlphaFoldDB" id="A0A814AFH1"/>
<dbReference type="InterPro" id="IPR020583">
    <property type="entry name" value="Inositol_monoP_metal-BS"/>
</dbReference>
<dbReference type="GO" id="GO:0046872">
    <property type="term" value="F:metal ion binding"/>
    <property type="evidence" value="ECO:0007669"/>
    <property type="project" value="UniProtKB-KW"/>
</dbReference>
<dbReference type="Proteomes" id="UP000663860">
    <property type="component" value="Unassembled WGS sequence"/>
</dbReference>